<keyword evidence="2" id="KW-1185">Reference proteome</keyword>
<dbReference type="RefSeq" id="XP_066006905.1">
    <property type="nucleotide sequence ID" value="XM_066153695.1"/>
</dbReference>
<dbReference type="GeneID" id="43611533"/>
<accession>A0A7J6IEE8</accession>
<sequence>MHISSRGIICYSELRFADIKVSRSNSYRLLPLSNTSHYLILQNSYWRCQSYQDEGYEYVEYVTIEGQEQGYTLKWKGAEDARILKGREALEALKTKQDGESLIEPHESVVIQKIWYKRT</sequence>
<gene>
    <name evidence="1" type="ORF">CGGC5_v017016</name>
</gene>
<protein>
    <submittedName>
        <fullName evidence="1">Uncharacterized protein</fullName>
    </submittedName>
</protein>
<dbReference type="Proteomes" id="UP000011096">
    <property type="component" value="Unassembled WGS sequence"/>
</dbReference>
<reference evidence="1 2" key="1">
    <citation type="submission" date="2012-08" db="EMBL/GenBank/DDBJ databases">
        <authorList>
            <person name="Gan P.H.P."/>
            <person name="Ikeda K."/>
            <person name="Irieda H."/>
            <person name="Narusaka M."/>
            <person name="O'Connell R.J."/>
            <person name="Narusaka Y."/>
            <person name="Takano Y."/>
            <person name="Kubo Y."/>
            <person name="Shirasu K."/>
        </authorList>
    </citation>
    <scope>NUCLEOTIDE SEQUENCE [LARGE SCALE GENOMIC DNA]</scope>
    <source>
        <strain evidence="1 2">Nara gc5</strain>
    </source>
</reference>
<organism evidence="1 2">
    <name type="scientific">Colletotrichum fructicola (strain Nara gc5)</name>
    <name type="common">Anthracnose fungus</name>
    <name type="synonym">Colletotrichum gloeosporioides (strain Nara gc5)</name>
    <dbReference type="NCBI Taxonomy" id="1213859"/>
    <lineage>
        <taxon>Eukaryota</taxon>
        <taxon>Fungi</taxon>
        <taxon>Dikarya</taxon>
        <taxon>Ascomycota</taxon>
        <taxon>Pezizomycotina</taxon>
        <taxon>Sordariomycetes</taxon>
        <taxon>Hypocreomycetidae</taxon>
        <taxon>Glomerellales</taxon>
        <taxon>Glomerellaceae</taxon>
        <taxon>Colletotrichum</taxon>
        <taxon>Colletotrichum gloeosporioides species complex</taxon>
    </lineage>
</organism>
<reference evidence="1 2" key="2">
    <citation type="submission" date="2020-04" db="EMBL/GenBank/DDBJ databases">
        <title>Genome sequencing and assembly of multiple isolates from the Colletotrichum gloeosporioides species complex.</title>
        <authorList>
            <person name="Gan P."/>
            <person name="Shirasu K."/>
        </authorList>
    </citation>
    <scope>NUCLEOTIDE SEQUENCE [LARGE SCALE GENOMIC DNA]</scope>
    <source>
        <strain evidence="1 2">Nara gc5</strain>
    </source>
</reference>
<name>A0A7J6IEE8_COLFN</name>
<dbReference type="InParanoid" id="A0A7J6IEE8"/>
<evidence type="ECO:0000313" key="1">
    <source>
        <dbReference type="EMBL" id="KAF4474204.1"/>
    </source>
</evidence>
<comment type="caution">
    <text evidence="1">The sequence shown here is derived from an EMBL/GenBank/DDBJ whole genome shotgun (WGS) entry which is preliminary data.</text>
</comment>
<evidence type="ECO:0000313" key="2">
    <source>
        <dbReference type="Proteomes" id="UP000011096"/>
    </source>
</evidence>
<dbReference type="AlphaFoldDB" id="A0A7J6IEE8"/>
<dbReference type="EMBL" id="ANPB02000011">
    <property type="protein sequence ID" value="KAF4474204.1"/>
    <property type="molecule type" value="Genomic_DNA"/>
</dbReference>
<proteinExistence type="predicted"/>